<keyword evidence="3" id="KW-1185">Reference proteome</keyword>
<dbReference type="AlphaFoldDB" id="A0A1G7DXZ4"/>
<feature type="transmembrane region" description="Helical" evidence="1">
    <location>
        <begin position="100"/>
        <end position="126"/>
    </location>
</feature>
<organism evidence="2 3">
    <name type="scientific">Rhodospira trueperi</name>
    <dbReference type="NCBI Taxonomy" id="69960"/>
    <lineage>
        <taxon>Bacteria</taxon>
        <taxon>Pseudomonadati</taxon>
        <taxon>Pseudomonadota</taxon>
        <taxon>Alphaproteobacteria</taxon>
        <taxon>Rhodospirillales</taxon>
        <taxon>Rhodospirillaceae</taxon>
        <taxon>Rhodospira</taxon>
    </lineage>
</organism>
<feature type="transmembrane region" description="Helical" evidence="1">
    <location>
        <begin position="20"/>
        <end position="45"/>
    </location>
</feature>
<keyword evidence="1" id="KW-0472">Membrane</keyword>
<dbReference type="STRING" id="69960.SAMN05421720_10884"/>
<proteinExistence type="predicted"/>
<sequence length="174" mass="18066">MPNSMGAKMGDRTHGATRKALIYCFPAAFVGASLGFLVAYIYSAVFLFYVDSANARDIPEITMGFSIYGESVPNVILGLGTGFFAIYGASRMASHADDTLVALFFAGVSLLYVLIGVGVCLDQGSFLTAWLFPGPQIASSAEASGVTVGLAVLVFQLLGIAGGLRLGVSYGVAK</sequence>
<dbReference type="Proteomes" id="UP000199412">
    <property type="component" value="Unassembled WGS sequence"/>
</dbReference>
<reference evidence="2 3" key="1">
    <citation type="submission" date="2016-10" db="EMBL/GenBank/DDBJ databases">
        <authorList>
            <person name="de Groot N.N."/>
        </authorList>
    </citation>
    <scope>NUCLEOTIDE SEQUENCE [LARGE SCALE GENOMIC DNA]</scope>
    <source>
        <strain evidence="2 3">ATCC 700224</strain>
    </source>
</reference>
<feature type="transmembrane region" description="Helical" evidence="1">
    <location>
        <begin position="146"/>
        <end position="168"/>
    </location>
</feature>
<protein>
    <submittedName>
        <fullName evidence="2">Uncharacterized protein</fullName>
    </submittedName>
</protein>
<feature type="transmembrane region" description="Helical" evidence="1">
    <location>
        <begin position="65"/>
        <end position="88"/>
    </location>
</feature>
<dbReference type="EMBL" id="FNAP01000008">
    <property type="protein sequence ID" value="SDE56318.1"/>
    <property type="molecule type" value="Genomic_DNA"/>
</dbReference>
<evidence type="ECO:0000313" key="3">
    <source>
        <dbReference type="Proteomes" id="UP000199412"/>
    </source>
</evidence>
<evidence type="ECO:0000313" key="2">
    <source>
        <dbReference type="EMBL" id="SDE56318.1"/>
    </source>
</evidence>
<name>A0A1G7DXZ4_9PROT</name>
<keyword evidence="1" id="KW-1133">Transmembrane helix</keyword>
<dbReference type="RefSeq" id="WP_143027169.1">
    <property type="nucleotide sequence ID" value="NZ_FNAP01000008.1"/>
</dbReference>
<keyword evidence="1" id="KW-0812">Transmembrane</keyword>
<evidence type="ECO:0000256" key="1">
    <source>
        <dbReference type="SAM" id="Phobius"/>
    </source>
</evidence>
<gene>
    <name evidence="2" type="ORF">SAMN05421720_10884</name>
</gene>
<accession>A0A1G7DXZ4</accession>